<sequence>MKLQICWDFTKFIEQAFHPTTKVHYSNKQFDPNFFLKECSARLLSTIMQSKSRCNYAN</sequence>
<proteinExistence type="predicted"/>
<evidence type="ECO:0000313" key="1">
    <source>
        <dbReference type="EMBL" id="JAD14658.1"/>
    </source>
</evidence>
<dbReference type="EMBL" id="GBRH01283237">
    <property type="protein sequence ID" value="JAD14658.1"/>
    <property type="molecule type" value="Transcribed_RNA"/>
</dbReference>
<reference evidence="1" key="1">
    <citation type="submission" date="2014-09" db="EMBL/GenBank/DDBJ databases">
        <authorList>
            <person name="Magalhaes I.L.F."/>
            <person name="Oliveira U."/>
            <person name="Santos F.R."/>
            <person name="Vidigal T.H.D.A."/>
            <person name="Brescovit A.D."/>
            <person name="Santos A.J."/>
        </authorList>
    </citation>
    <scope>NUCLEOTIDE SEQUENCE</scope>
    <source>
        <tissue evidence="1">Shoot tissue taken approximately 20 cm above the soil surface</tissue>
    </source>
</reference>
<accession>A0A0A8XPW3</accession>
<dbReference type="AlphaFoldDB" id="A0A0A8XPW3"/>
<reference evidence="1" key="2">
    <citation type="journal article" date="2015" name="Data Brief">
        <title>Shoot transcriptome of the giant reed, Arundo donax.</title>
        <authorList>
            <person name="Barrero R.A."/>
            <person name="Guerrero F.D."/>
            <person name="Moolhuijzen P."/>
            <person name="Goolsby J.A."/>
            <person name="Tidwell J."/>
            <person name="Bellgard S.E."/>
            <person name="Bellgard M.I."/>
        </authorList>
    </citation>
    <scope>NUCLEOTIDE SEQUENCE</scope>
    <source>
        <tissue evidence="1">Shoot tissue taken approximately 20 cm above the soil surface</tissue>
    </source>
</reference>
<name>A0A0A8XPW3_ARUDO</name>
<organism evidence="1">
    <name type="scientific">Arundo donax</name>
    <name type="common">Giant reed</name>
    <name type="synonym">Donax arundinaceus</name>
    <dbReference type="NCBI Taxonomy" id="35708"/>
    <lineage>
        <taxon>Eukaryota</taxon>
        <taxon>Viridiplantae</taxon>
        <taxon>Streptophyta</taxon>
        <taxon>Embryophyta</taxon>
        <taxon>Tracheophyta</taxon>
        <taxon>Spermatophyta</taxon>
        <taxon>Magnoliopsida</taxon>
        <taxon>Liliopsida</taxon>
        <taxon>Poales</taxon>
        <taxon>Poaceae</taxon>
        <taxon>PACMAD clade</taxon>
        <taxon>Arundinoideae</taxon>
        <taxon>Arundineae</taxon>
        <taxon>Arundo</taxon>
    </lineage>
</organism>
<protein>
    <submittedName>
        <fullName evidence="1">Uncharacterized protein</fullName>
    </submittedName>
</protein>